<name>B9GDE2_ORYSJ</name>
<keyword evidence="2" id="KW-0611">Plant defense</keyword>
<reference evidence="6" key="2">
    <citation type="submission" date="2008-12" db="EMBL/GenBank/DDBJ databases">
        <title>Improved gene annotation of the rice (Oryza sativa) genomes.</title>
        <authorList>
            <person name="Wang J."/>
            <person name="Li R."/>
            <person name="Fan W."/>
            <person name="Huang Q."/>
            <person name="Zhang J."/>
            <person name="Zhou Y."/>
            <person name="Hu Y."/>
            <person name="Zi S."/>
            <person name="Li J."/>
            <person name="Ni P."/>
            <person name="Zheng H."/>
            <person name="Zhang Y."/>
            <person name="Zhao M."/>
            <person name="Hao Q."/>
            <person name="McDermott J."/>
            <person name="Samudrala R."/>
            <person name="Kristiansen K."/>
            <person name="Wong G.K.-S."/>
        </authorList>
    </citation>
    <scope>NUCLEOTIDE SEQUENCE</scope>
</reference>
<evidence type="ECO:0000259" key="3">
    <source>
        <dbReference type="Pfam" id="PF00931"/>
    </source>
</evidence>
<dbReference type="InterPro" id="IPR027417">
    <property type="entry name" value="P-loop_NTPase"/>
</dbReference>
<feature type="domain" description="NB-ARC" evidence="3">
    <location>
        <begin position="157"/>
        <end position="302"/>
    </location>
</feature>
<feature type="domain" description="R13L1/DRL21-like LRR repeat region" evidence="5">
    <location>
        <begin position="526"/>
        <end position="636"/>
    </location>
</feature>
<dbReference type="Pfam" id="PF00931">
    <property type="entry name" value="NB-ARC"/>
    <property type="match status" value="1"/>
</dbReference>
<dbReference type="Gene3D" id="1.10.10.10">
    <property type="entry name" value="Winged helix-like DNA-binding domain superfamily/Winged helix DNA-binding domain"/>
    <property type="match status" value="1"/>
</dbReference>
<evidence type="ECO:0000313" key="6">
    <source>
        <dbReference type="EMBL" id="EEE53299.1"/>
    </source>
</evidence>
<evidence type="ECO:0000259" key="4">
    <source>
        <dbReference type="Pfam" id="PF23559"/>
    </source>
</evidence>
<dbReference type="SUPFAM" id="SSF52540">
    <property type="entry name" value="P-loop containing nucleoside triphosphate hydrolases"/>
    <property type="match status" value="1"/>
</dbReference>
<dbReference type="GO" id="GO:0043531">
    <property type="term" value="F:ADP binding"/>
    <property type="evidence" value="ECO:0007669"/>
    <property type="project" value="InterPro"/>
</dbReference>
<dbReference type="PANTHER" id="PTHR36766">
    <property type="entry name" value="PLANT BROAD-SPECTRUM MILDEW RESISTANCE PROTEIN RPW8"/>
    <property type="match status" value="1"/>
</dbReference>
<feature type="domain" description="Disease resistance protein winged helix" evidence="4">
    <location>
        <begin position="470"/>
        <end position="520"/>
    </location>
</feature>
<dbReference type="SUPFAM" id="SSF52058">
    <property type="entry name" value="L domain-like"/>
    <property type="match status" value="2"/>
</dbReference>
<dbReference type="InterPro" id="IPR002182">
    <property type="entry name" value="NB-ARC"/>
</dbReference>
<dbReference type="InterPro" id="IPR056789">
    <property type="entry name" value="LRR_R13L1-DRL21"/>
</dbReference>
<protein>
    <submittedName>
        <fullName evidence="6">Uncharacterized protein</fullName>
    </submittedName>
</protein>
<dbReference type="Pfam" id="PF23559">
    <property type="entry name" value="WHD_DRP"/>
    <property type="match status" value="1"/>
</dbReference>
<evidence type="ECO:0000256" key="2">
    <source>
        <dbReference type="ARBA" id="ARBA00022821"/>
    </source>
</evidence>
<dbReference type="InterPro" id="IPR036388">
    <property type="entry name" value="WH-like_DNA-bd_sf"/>
</dbReference>
<dbReference type="Pfam" id="PF25019">
    <property type="entry name" value="LRR_R13L1-DRL21"/>
    <property type="match status" value="1"/>
</dbReference>
<organism evidence="6">
    <name type="scientific">Oryza sativa subsp. japonica</name>
    <name type="common">Rice</name>
    <dbReference type="NCBI Taxonomy" id="39947"/>
    <lineage>
        <taxon>Eukaryota</taxon>
        <taxon>Viridiplantae</taxon>
        <taxon>Streptophyta</taxon>
        <taxon>Embryophyta</taxon>
        <taxon>Tracheophyta</taxon>
        <taxon>Spermatophyta</taxon>
        <taxon>Magnoliopsida</taxon>
        <taxon>Liliopsida</taxon>
        <taxon>Poales</taxon>
        <taxon>Poaceae</taxon>
        <taxon>BOP clade</taxon>
        <taxon>Oryzoideae</taxon>
        <taxon>Oryzeae</taxon>
        <taxon>Oryzinae</taxon>
        <taxon>Oryza</taxon>
        <taxon>Oryza sativa</taxon>
    </lineage>
</organism>
<dbReference type="GO" id="GO:0006952">
    <property type="term" value="P:defense response"/>
    <property type="evidence" value="ECO:0007669"/>
    <property type="project" value="UniProtKB-KW"/>
</dbReference>
<accession>B9GDE2</accession>
<dbReference type="AlphaFoldDB" id="B9GDE2"/>
<dbReference type="EMBL" id="CM000149">
    <property type="protein sequence ID" value="EEE53299.1"/>
    <property type="molecule type" value="Genomic_DNA"/>
</dbReference>
<dbReference type="InterPro" id="IPR032675">
    <property type="entry name" value="LRR_dom_sf"/>
</dbReference>
<reference evidence="6" key="1">
    <citation type="journal article" date="2005" name="PLoS Biol.">
        <title>The genomes of Oryza sativa: a history of duplications.</title>
        <authorList>
            <person name="Yu J."/>
            <person name="Wang J."/>
            <person name="Lin W."/>
            <person name="Li S."/>
            <person name="Li H."/>
            <person name="Zhou J."/>
            <person name="Ni P."/>
            <person name="Dong W."/>
            <person name="Hu S."/>
            <person name="Zeng C."/>
            <person name="Zhang J."/>
            <person name="Zhang Y."/>
            <person name="Li R."/>
            <person name="Xu Z."/>
            <person name="Li S."/>
            <person name="Li X."/>
            <person name="Zheng H."/>
            <person name="Cong L."/>
            <person name="Lin L."/>
            <person name="Yin J."/>
            <person name="Geng J."/>
            <person name="Li G."/>
            <person name="Shi J."/>
            <person name="Liu J."/>
            <person name="Lv H."/>
            <person name="Li J."/>
            <person name="Wang J."/>
            <person name="Deng Y."/>
            <person name="Ran L."/>
            <person name="Shi X."/>
            <person name="Wang X."/>
            <person name="Wu Q."/>
            <person name="Li C."/>
            <person name="Ren X."/>
            <person name="Wang J."/>
            <person name="Wang X."/>
            <person name="Li D."/>
            <person name="Liu D."/>
            <person name="Zhang X."/>
            <person name="Ji Z."/>
            <person name="Zhao W."/>
            <person name="Sun Y."/>
            <person name="Zhang Z."/>
            <person name="Bao J."/>
            <person name="Han Y."/>
            <person name="Dong L."/>
            <person name="Ji J."/>
            <person name="Chen P."/>
            <person name="Wu S."/>
            <person name="Liu J."/>
            <person name="Xiao Y."/>
            <person name="Bu D."/>
            <person name="Tan J."/>
            <person name="Yang L."/>
            <person name="Ye C."/>
            <person name="Zhang J."/>
            <person name="Xu J."/>
            <person name="Zhou Y."/>
            <person name="Yu Y."/>
            <person name="Zhang B."/>
            <person name="Zhuang S."/>
            <person name="Wei H."/>
            <person name="Liu B."/>
            <person name="Lei M."/>
            <person name="Yu H."/>
            <person name="Li Y."/>
            <person name="Xu H."/>
            <person name="Wei S."/>
            <person name="He X."/>
            <person name="Fang L."/>
            <person name="Zhang Z."/>
            <person name="Zhang Y."/>
            <person name="Huang X."/>
            <person name="Su Z."/>
            <person name="Tong W."/>
            <person name="Li J."/>
            <person name="Tong Z."/>
            <person name="Li S."/>
            <person name="Ye J."/>
            <person name="Wang L."/>
            <person name="Fang L."/>
            <person name="Lei T."/>
            <person name="Chen C."/>
            <person name="Chen H."/>
            <person name="Xu Z."/>
            <person name="Li H."/>
            <person name="Huang H."/>
            <person name="Zhang F."/>
            <person name="Xu H."/>
            <person name="Li N."/>
            <person name="Zhao C."/>
            <person name="Li S."/>
            <person name="Dong L."/>
            <person name="Huang Y."/>
            <person name="Li L."/>
            <person name="Xi Y."/>
            <person name="Qi Q."/>
            <person name="Li W."/>
            <person name="Zhang B."/>
            <person name="Hu W."/>
            <person name="Zhang Y."/>
            <person name="Tian X."/>
            <person name="Jiao Y."/>
            <person name="Liang X."/>
            <person name="Jin J."/>
            <person name="Gao L."/>
            <person name="Zheng W."/>
            <person name="Hao B."/>
            <person name="Liu S."/>
            <person name="Wang W."/>
            <person name="Yuan L."/>
            <person name="Cao M."/>
            <person name="McDermott J."/>
            <person name="Samudrala R."/>
            <person name="Wang J."/>
            <person name="Wong G.K."/>
            <person name="Yang H."/>
        </authorList>
    </citation>
    <scope>NUCLEOTIDE SEQUENCE [LARGE SCALE GENOMIC DNA]</scope>
</reference>
<dbReference type="PRINTS" id="PR00364">
    <property type="entry name" value="DISEASERSIST"/>
</dbReference>
<evidence type="ECO:0000256" key="1">
    <source>
        <dbReference type="ARBA" id="ARBA00022614"/>
    </source>
</evidence>
<dbReference type="Gene3D" id="3.40.50.300">
    <property type="entry name" value="P-loop containing nucleotide triphosphate hydrolases"/>
    <property type="match status" value="1"/>
</dbReference>
<keyword evidence="1" id="KW-0433">Leucine-rich repeat</keyword>
<gene>
    <name evidence="6" type="ORF">OsJ_36262</name>
</gene>
<dbReference type="InterPro" id="IPR058922">
    <property type="entry name" value="WHD_DRP"/>
</dbReference>
<evidence type="ECO:0000259" key="5">
    <source>
        <dbReference type="Pfam" id="PF25019"/>
    </source>
</evidence>
<proteinExistence type="predicted"/>
<sequence>MDDGVYHCQVNWAVNLAMPLVDKAFSYMDGVNQDRKEKLLQGLSVVRNDHSYPRYRFTVDHPRETNLLRAVADLEDAIDDVEHRKLQEVRDPILHNFNKHFVPSGNSLEFAIRRLEDAVVMLEKDAPFYPSIGFVSPRGNLYYKYNENRMVLFGREREQQQIVQWLIEEPQPISINHPVSIFAIVGMAGMGKTELARLAYEDSKVRLNFDSCTWVSLHGNFSAEAITRAIVASITGRLAMLQTTIATDNIRDNKLLLVLDDAWDDTSLEEWKSMADSLKDCKPGSRILLTTQMQSVVDIAEDGIGVKADCVKLGELDEVDNLKLFETCLLSDGRSEDYADFALIGEQIAKRIGGCPLLTAMVASQLSCNMNPQHWNTVLQEGWQYVAGFDFLFTSYNRLPTELQNCFRYCSIFPKGHRFDKLELVNMWIGSGLIPLSPLEREFDVAKRLISLSSSEKRDADVGRQLLPLSQSGKTAVDLGEQYFDALVKKSFFCPMLEAEPSNGDQKEYYVLHSLMHDLAQIVSPSLRNLQNVRNCKESMDIKIKDMRQMRFLSLSWNKYLNDPENLDHQIIDSLEPNKEIQQLHIHGYSGVRLPIWIENPSLIHLVSLELECCMKWKSMPSFQKLSSLKYLKLEHLLQLECIGTVKKEQFGNNEPENVLPPFLKTLIIRWCSSLKNLPSIPCTLHQLIIKHVGLAVLPMIHQSYTGTRESSFSSSSVKSCLVLLHIECCEDLTSLDKGLLEKQQYLQSLKTLLVRHCENLRHLPANGLTELHHLTSLEIVACPMLRNVEAKGNLWPMSLKKLDINPCGHIEDSVLMSLQDLTSLRSFTLFSCCNIEKLPSEEVFRTLKNLNDVSIARCKNLLSLGGLGAAPSLRVLSILCCDKIHHLYSEQAGCSFKLRKLEVDREAMLLVEPIRSLKYTMELHIGDDHAMESLPEEWLLQNASSLRLIEIGVAKNLQALPAQMENLELLQGLHIERAPAIKVLPQLPASLNKLTIWGCDPRFLERYETNVGSDWVKIKDIAHVDMKAYSEGAFLSVLNFIFAM</sequence>
<dbReference type="Gene3D" id="3.80.10.10">
    <property type="entry name" value="Ribonuclease Inhibitor"/>
    <property type="match status" value="3"/>
</dbReference>
<dbReference type="Proteomes" id="UP000007752">
    <property type="component" value="Chromosome 12"/>
</dbReference>
<dbReference type="PANTHER" id="PTHR36766:SF64">
    <property type="entry name" value="OS12G0206100 PROTEIN"/>
    <property type="match status" value="1"/>
</dbReference>